<dbReference type="EMBL" id="JAKELL010000001">
    <property type="protein sequence ID" value="KAH9001295.1"/>
    <property type="molecule type" value="Genomic_DNA"/>
</dbReference>
<accession>A0AAD4LUF6</accession>
<dbReference type="InterPro" id="IPR036915">
    <property type="entry name" value="Cyclin-like_sf"/>
</dbReference>
<evidence type="ECO:0000256" key="2">
    <source>
        <dbReference type="SAM" id="MobiDB-lite"/>
    </source>
</evidence>
<dbReference type="InterPro" id="IPR006671">
    <property type="entry name" value="Cyclin_N"/>
</dbReference>
<evidence type="ECO:0000256" key="3">
    <source>
        <dbReference type="SAM" id="Phobius"/>
    </source>
</evidence>
<evidence type="ECO:0000256" key="1">
    <source>
        <dbReference type="RuleBase" id="RU000383"/>
    </source>
</evidence>
<protein>
    <submittedName>
        <fullName evidence="5">Cyclin-like protein</fullName>
    </submittedName>
</protein>
<keyword evidence="1" id="KW-0195">Cyclin</keyword>
<organism evidence="5 6">
    <name type="scientific">Lactarius akahatsu</name>
    <dbReference type="NCBI Taxonomy" id="416441"/>
    <lineage>
        <taxon>Eukaryota</taxon>
        <taxon>Fungi</taxon>
        <taxon>Dikarya</taxon>
        <taxon>Basidiomycota</taxon>
        <taxon>Agaricomycotina</taxon>
        <taxon>Agaricomycetes</taxon>
        <taxon>Russulales</taxon>
        <taxon>Russulaceae</taxon>
        <taxon>Lactarius</taxon>
    </lineage>
</organism>
<dbReference type="GO" id="GO:0006357">
    <property type="term" value="P:regulation of transcription by RNA polymerase II"/>
    <property type="evidence" value="ECO:0007669"/>
    <property type="project" value="InterPro"/>
</dbReference>
<dbReference type="AlphaFoldDB" id="A0AAD4LUF6"/>
<proteinExistence type="inferred from homology"/>
<comment type="caution">
    <text evidence="5">The sequence shown here is derived from an EMBL/GenBank/DDBJ whole genome shotgun (WGS) entry which is preliminary data.</text>
</comment>
<feature type="region of interest" description="Disordered" evidence="2">
    <location>
        <begin position="215"/>
        <end position="237"/>
    </location>
</feature>
<dbReference type="SUPFAM" id="SSF47954">
    <property type="entry name" value="Cyclin-like"/>
    <property type="match status" value="2"/>
</dbReference>
<dbReference type="Gene3D" id="1.10.472.10">
    <property type="entry name" value="Cyclin-like"/>
    <property type="match status" value="2"/>
</dbReference>
<feature type="region of interest" description="Disordered" evidence="2">
    <location>
        <begin position="320"/>
        <end position="353"/>
    </location>
</feature>
<feature type="transmembrane region" description="Helical" evidence="3">
    <location>
        <begin position="41"/>
        <end position="63"/>
    </location>
</feature>
<gene>
    <name evidence="5" type="ORF">EDB92DRAFT_1788832</name>
</gene>
<dbReference type="CDD" id="cd20546">
    <property type="entry name" value="CYCLIN_SpCG1C_ScCTK2-like_rpt2"/>
    <property type="match status" value="1"/>
</dbReference>
<dbReference type="Proteomes" id="UP001201163">
    <property type="component" value="Unassembled WGS sequence"/>
</dbReference>
<feature type="domain" description="Cyclin-like" evidence="4">
    <location>
        <begin position="153"/>
        <end position="263"/>
    </location>
</feature>
<dbReference type="SMART" id="SM00385">
    <property type="entry name" value="CYCLIN"/>
    <property type="match status" value="2"/>
</dbReference>
<evidence type="ECO:0000313" key="6">
    <source>
        <dbReference type="Proteomes" id="UP001201163"/>
    </source>
</evidence>
<comment type="similarity">
    <text evidence="1">Belongs to the cyclin family.</text>
</comment>
<keyword evidence="6" id="KW-1185">Reference proteome</keyword>
<dbReference type="Pfam" id="PF00134">
    <property type="entry name" value="Cyclin_N"/>
    <property type="match status" value="1"/>
</dbReference>
<keyword evidence="3" id="KW-1133">Transmembrane helix</keyword>
<dbReference type="GO" id="GO:0016538">
    <property type="term" value="F:cyclin-dependent protein serine/threonine kinase regulator activity"/>
    <property type="evidence" value="ECO:0007669"/>
    <property type="project" value="InterPro"/>
</dbReference>
<evidence type="ECO:0000313" key="5">
    <source>
        <dbReference type="EMBL" id="KAH9001295.1"/>
    </source>
</evidence>
<dbReference type="PANTHER" id="PTHR10026">
    <property type="entry name" value="CYCLIN"/>
    <property type="match status" value="1"/>
</dbReference>
<evidence type="ECO:0000259" key="4">
    <source>
        <dbReference type="SMART" id="SM00385"/>
    </source>
</evidence>
<sequence length="353" mass="38634">MPESTVDSQWLFPISALSRTPTAQDRSLHEEMYDRSRGIEFLYRLGCSIGLHSPGLFTAATWFHRFFMRFSMLDYHRQTIAAACIFLATKTEECGRKLRDVARVSTSKAKGIDVCDIPENGPDVEEVSGQILAAEEVLLEALCFDFVVDSPHADLVEIFDAHDVGDRFQDLAWSIAHDSYRTPLCVLYPPKIIATACCILTQRIVDGPHSLSLDARVSPSAPSSSLPTPPTHKPSSPDASRFAIEFFGLEESELLSVADALAILLNFYEYQAVLGFATNYLEPLTEVQPPTVASYQMRLYPSSADTGAAFGMTAAQSQSSVLQNSTPVSAHGGNGTPAQMNSTEEVPEKADRS</sequence>
<dbReference type="InterPro" id="IPR043198">
    <property type="entry name" value="Cyclin/Ssn8"/>
</dbReference>
<reference evidence="5" key="1">
    <citation type="submission" date="2022-01" db="EMBL/GenBank/DDBJ databases">
        <title>Comparative genomics reveals a dynamic genome evolution in the ectomycorrhizal milk-cap (Lactarius) mushrooms.</title>
        <authorList>
            <consortium name="DOE Joint Genome Institute"/>
            <person name="Lebreton A."/>
            <person name="Tang N."/>
            <person name="Kuo A."/>
            <person name="LaButti K."/>
            <person name="Drula E."/>
            <person name="Barry K."/>
            <person name="Clum A."/>
            <person name="Lipzen A."/>
            <person name="Mousain D."/>
            <person name="Ng V."/>
            <person name="Wang R."/>
            <person name="Wang X."/>
            <person name="Dai Y."/>
            <person name="Henrissat B."/>
            <person name="Grigoriev I.V."/>
            <person name="Guerin-Laguette A."/>
            <person name="Yu F."/>
            <person name="Martin F.M."/>
        </authorList>
    </citation>
    <scope>NUCLEOTIDE SEQUENCE</scope>
    <source>
        <strain evidence="5">QP</strain>
    </source>
</reference>
<keyword evidence="3" id="KW-0472">Membrane</keyword>
<keyword evidence="3" id="KW-0812">Transmembrane</keyword>
<dbReference type="InterPro" id="IPR013763">
    <property type="entry name" value="Cyclin-like_dom"/>
</dbReference>
<feature type="domain" description="Cyclin-like" evidence="4">
    <location>
        <begin position="40"/>
        <end position="140"/>
    </location>
</feature>
<name>A0AAD4LUF6_9AGAM</name>